<dbReference type="CDD" id="cd09597">
    <property type="entry name" value="M4_TLP"/>
    <property type="match status" value="1"/>
</dbReference>
<evidence type="ECO:0000256" key="4">
    <source>
        <dbReference type="ARBA" id="ARBA00022729"/>
    </source>
</evidence>
<evidence type="ECO:0000256" key="3">
    <source>
        <dbReference type="ARBA" id="ARBA00022723"/>
    </source>
</evidence>
<dbReference type="PANTHER" id="PTHR33794">
    <property type="entry name" value="BACILLOLYSIN"/>
    <property type="match status" value="1"/>
</dbReference>
<keyword evidence="10" id="KW-0964">Secreted</keyword>
<evidence type="ECO:0000256" key="8">
    <source>
        <dbReference type="ARBA" id="ARBA00023145"/>
    </source>
</evidence>
<keyword evidence="7 10" id="KW-0482">Metalloprotease</keyword>
<gene>
    <name evidence="14" type="ORF">AQUSIP_07120</name>
</gene>
<dbReference type="Pfam" id="PF01447">
    <property type="entry name" value="Peptidase_M4"/>
    <property type="match status" value="1"/>
</dbReference>
<dbReference type="Proteomes" id="UP000324194">
    <property type="component" value="Chromosome 1"/>
</dbReference>
<dbReference type="SUPFAM" id="SSF55486">
    <property type="entry name" value="Metalloproteases ('zincins'), catalytic domain"/>
    <property type="match status" value="1"/>
</dbReference>
<dbReference type="InterPro" id="IPR011096">
    <property type="entry name" value="FTP_domain"/>
</dbReference>
<dbReference type="EMBL" id="LR699119">
    <property type="protein sequence ID" value="VVC75422.1"/>
    <property type="molecule type" value="Genomic_DNA"/>
</dbReference>
<keyword evidence="3" id="KW-0479">Metal-binding</keyword>
<feature type="domain" description="FTP" evidence="13">
    <location>
        <begin position="53"/>
        <end position="90"/>
    </location>
</feature>
<dbReference type="GO" id="GO:0005576">
    <property type="term" value="C:extracellular region"/>
    <property type="evidence" value="ECO:0007669"/>
    <property type="project" value="UniProtKB-SubCell"/>
</dbReference>
<dbReference type="Gene3D" id="3.10.450.40">
    <property type="match status" value="1"/>
</dbReference>
<feature type="signal peptide" evidence="10">
    <location>
        <begin position="1"/>
        <end position="20"/>
    </location>
</feature>
<comment type="function">
    <text evidence="10">Extracellular zinc metalloprotease.</text>
</comment>
<comment type="similarity">
    <text evidence="1 10">Belongs to the peptidase M4 family.</text>
</comment>
<evidence type="ECO:0000313" key="15">
    <source>
        <dbReference type="Proteomes" id="UP000324194"/>
    </source>
</evidence>
<name>A0A5E4PFW8_9COXI</name>
<protein>
    <recommendedName>
        <fullName evidence="10">Neutral metalloproteinase</fullName>
        <ecNumber evidence="10">3.4.24.-</ecNumber>
    </recommendedName>
</protein>
<evidence type="ECO:0000259" key="12">
    <source>
        <dbReference type="Pfam" id="PF02868"/>
    </source>
</evidence>
<dbReference type="InterPro" id="IPR027268">
    <property type="entry name" value="Peptidase_M4/M1_CTD_sf"/>
</dbReference>
<dbReference type="OrthoDB" id="5378341at2"/>
<evidence type="ECO:0000256" key="10">
    <source>
        <dbReference type="RuleBase" id="RU366073"/>
    </source>
</evidence>
<reference evidence="14 15" key="1">
    <citation type="submission" date="2019-08" db="EMBL/GenBank/DDBJ databases">
        <authorList>
            <person name="Guy L."/>
        </authorList>
    </citation>
    <scope>NUCLEOTIDE SEQUENCE [LARGE SCALE GENOMIC DNA]</scope>
    <source>
        <strain evidence="14 15">SGT-108</strain>
    </source>
</reference>
<evidence type="ECO:0000256" key="2">
    <source>
        <dbReference type="ARBA" id="ARBA00022670"/>
    </source>
</evidence>
<accession>A0A5E4PFW8</accession>
<dbReference type="InterPro" id="IPR023612">
    <property type="entry name" value="Peptidase_M4"/>
</dbReference>
<dbReference type="Gene3D" id="1.10.390.10">
    <property type="entry name" value="Neutral Protease Domain 2"/>
    <property type="match status" value="1"/>
</dbReference>
<dbReference type="Pfam" id="PF02868">
    <property type="entry name" value="Peptidase_M4_C"/>
    <property type="match status" value="1"/>
</dbReference>
<dbReference type="InterPro" id="IPR050728">
    <property type="entry name" value="Zinc_Metalloprotease_M4"/>
</dbReference>
<keyword evidence="6 10" id="KW-0862">Zinc</keyword>
<keyword evidence="15" id="KW-1185">Reference proteome</keyword>
<dbReference type="PRINTS" id="PR00730">
    <property type="entry name" value="THERMOLYSIN"/>
</dbReference>
<evidence type="ECO:0000259" key="11">
    <source>
        <dbReference type="Pfam" id="PF01447"/>
    </source>
</evidence>
<evidence type="ECO:0000313" key="14">
    <source>
        <dbReference type="EMBL" id="VVC75422.1"/>
    </source>
</evidence>
<dbReference type="GO" id="GO:0004222">
    <property type="term" value="F:metalloendopeptidase activity"/>
    <property type="evidence" value="ECO:0007669"/>
    <property type="project" value="UniProtKB-UniRule"/>
</dbReference>
<feature type="active site" description="Proton donor" evidence="9">
    <location>
        <position position="501"/>
    </location>
</feature>
<dbReference type="RefSeq" id="WP_148338725.1">
    <property type="nucleotide sequence ID" value="NZ_LR699119.1"/>
</dbReference>
<dbReference type="GO" id="GO:0046872">
    <property type="term" value="F:metal ion binding"/>
    <property type="evidence" value="ECO:0007669"/>
    <property type="project" value="UniProtKB-UniRule"/>
</dbReference>
<sequence length="582" mass="64336">MKFRLTALTVALVMANIACAATEIDLRRQSVSYIENKLSMQTHNSIVKIEKMRTDTDFNGATHTRIRQFYNGIPVWDATGVIHTPRNNKIRKNMLVNIDVNTTMNGVIYENIEKDLIGTPAAALTSSAASKALEAAKNWHARKSRLTVDSFKNGKSLPIIFIDDNKQAHHAYLTSFTYATASAMHRPTSIVDAVTHHVYRSWEGIFTAHVQEEEAINTARAKVKKMLNNDDPAQPGLYDIAAGGIGGNPKSGEVIYDGGQGNKPALNMKAMDMEVEMIPGNPYKMTFCVLMNDDISVVDTATGSEVVIDICMPNSRLHKGIAWLSMNKNQTRWDADEMNEGYSPSLDAFYAAVMVKSLYQDWFGVPALIDEEGKPMKYLMRVHFGRKFDNAFWDGEQMTFGDGGSMFYPLTSVGVTAHEISHGFTETHSGIDGSKPQMAALHESFSDMAAIAVENYMTGKNGWDIGREIKKDEGALRYLDNPTKDGTSIDHMKNFDDTEAHGGAGVTNKAFYLLATTKGWNTRKAFDVMVKANMHYWTSSMNTFNDAACGVVSATKDYGYDVADVRIAFAKVGVDTDNCDAK</sequence>
<feature type="chain" id="PRO_5023153166" description="Neutral metalloproteinase" evidence="10">
    <location>
        <begin position="21"/>
        <end position="582"/>
    </location>
</feature>
<dbReference type="Gene3D" id="3.10.170.10">
    <property type="match status" value="1"/>
</dbReference>
<dbReference type="InterPro" id="IPR001570">
    <property type="entry name" value="Peptidase_M4_C_domain"/>
</dbReference>
<keyword evidence="2 10" id="KW-0645">Protease</keyword>
<keyword evidence="4 10" id="KW-0732">Signal</keyword>
<comment type="cofactor">
    <cofactor evidence="10">
        <name>Zn(2+)</name>
        <dbReference type="ChEBI" id="CHEBI:29105"/>
    </cofactor>
</comment>
<feature type="domain" description="Peptidase M4 C-terminal" evidence="12">
    <location>
        <begin position="438"/>
        <end position="574"/>
    </location>
</feature>
<evidence type="ECO:0000256" key="1">
    <source>
        <dbReference type="ARBA" id="ARBA00009388"/>
    </source>
</evidence>
<dbReference type="Gene3D" id="3.10.450.490">
    <property type="match status" value="1"/>
</dbReference>
<evidence type="ECO:0000256" key="9">
    <source>
        <dbReference type="PIRSR" id="PIRSR623612-1"/>
    </source>
</evidence>
<evidence type="ECO:0000256" key="7">
    <source>
        <dbReference type="ARBA" id="ARBA00023049"/>
    </source>
</evidence>
<keyword evidence="8" id="KW-0865">Zymogen</keyword>
<dbReference type="PANTHER" id="PTHR33794:SF1">
    <property type="entry name" value="BACILLOLYSIN"/>
    <property type="match status" value="1"/>
</dbReference>
<dbReference type="AlphaFoldDB" id="A0A5E4PFW8"/>
<dbReference type="Pfam" id="PF07504">
    <property type="entry name" value="FTP"/>
    <property type="match status" value="1"/>
</dbReference>
<keyword evidence="5 10" id="KW-0378">Hydrolase</keyword>
<dbReference type="GO" id="GO:0006508">
    <property type="term" value="P:proteolysis"/>
    <property type="evidence" value="ECO:0007669"/>
    <property type="project" value="UniProtKB-KW"/>
</dbReference>
<proteinExistence type="inferred from homology"/>
<dbReference type="EC" id="3.4.24.-" evidence="10"/>
<evidence type="ECO:0000256" key="5">
    <source>
        <dbReference type="ARBA" id="ARBA00022801"/>
    </source>
</evidence>
<comment type="subcellular location">
    <subcellularLocation>
        <location evidence="10">Secreted</location>
    </subcellularLocation>
</comment>
<feature type="domain" description="Peptidase M4" evidence="11">
    <location>
        <begin position="326"/>
        <end position="426"/>
    </location>
</feature>
<feature type="active site" evidence="9">
    <location>
        <position position="419"/>
    </location>
</feature>
<dbReference type="InterPro" id="IPR013856">
    <property type="entry name" value="Peptidase_M4_domain"/>
</dbReference>
<organism evidence="14 15">
    <name type="scientific">Aquicella siphonis</name>
    <dbReference type="NCBI Taxonomy" id="254247"/>
    <lineage>
        <taxon>Bacteria</taxon>
        <taxon>Pseudomonadati</taxon>
        <taxon>Pseudomonadota</taxon>
        <taxon>Gammaproteobacteria</taxon>
        <taxon>Legionellales</taxon>
        <taxon>Coxiellaceae</taxon>
        <taxon>Aquicella</taxon>
    </lineage>
</organism>
<dbReference type="KEGG" id="asip:AQUSIP_07120"/>
<evidence type="ECO:0000256" key="6">
    <source>
        <dbReference type="ARBA" id="ARBA00022833"/>
    </source>
</evidence>
<evidence type="ECO:0000259" key="13">
    <source>
        <dbReference type="Pfam" id="PF07504"/>
    </source>
</evidence>